<protein>
    <submittedName>
        <fullName evidence="1">Uncharacterized protein</fullName>
    </submittedName>
</protein>
<name>A0ABS0XTL7_9SPHN</name>
<dbReference type="RefSeq" id="WP_199040708.1">
    <property type="nucleotide sequence ID" value="NZ_JAELXS010000011.1"/>
</dbReference>
<sequence>MDVSTTPITERIARVIAAERLSANADGAHASASAQVDAAWRDYLPDAIAVLKTLREPDQAMAAVGDVAVWERMVLAGIKGGQPVTVVL</sequence>
<comment type="caution">
    <text evidence="1">The sequence shown here is derived from an EMBL/GenBank/DDBJ whole genome shotgun (WGS) entry which is preliminary data.</text>
</comment>
<dbReference type="Proteomes" id="UP000640426">
    <property type="component" value="Unassembled WGS sequence"/>
</dbReference>
<accession>A0ABS0XTL7</accession>
<keyword evidence="2" id="KW-1185">Reference proteome</keyword>
<reference evidence="2" key="1">
    <citation type="submission" date="2020-12" db="EMBL/GenBank/DDBJ databases">
        <title>Hymenobacter sp.</title>
        <authorList>
            <person name="Kim M.K."/>
        </authorList>
    </citation>
    <scope>NUCLEOTIDE SEQUENCE [LARGE SCALE GENOMIC DNA]</scope>
    <source>
        <strain evidence="2">BT553</strain>
    </source>
</reference>
<dbReference type="EMBL" id="JAELXS010000011">
    <property type="protein sequence ID" value="MBJ6123389.1"/>
    <property type="molecule type" value="Genomic_DNA"/>
</dbReference>
<organism evidence="1 2">
    <name type="scientific">Sphingomonas mollis</name>
    <dbReference type="NCBI Taxonomy" id="2795726"/>
    <lineage>
        <taxon>Bacteria</taxon>
        <taxon>Pseudomonadati</taxon>
        <taxon>Pseudomonadota</taxon>
        <taxon>Alphaproteobacteria</taxon>
        <taxon>Sphingomonadales</taxon>
        <taxon>Sphingomonadaceae</taxon>
        <taxon>Sphingomonas</taxon>
    </lineage>
</organism>
<evidence type="ECO:0000313" key="1">
    <source>
        <dbReference type="EMBL" id="MBJ6123389.1"/>
    </source>
</evidence>
<gene>
    <name evidence="1" type="ORF">JAO74_16500</name>
</gene>
<proteinExistence type="predicted"/>
<evidence type="ECO:0000313" key="2">
    <source>
        <dbReference type="Proteomes" id="UP000640426"/>
    </source>
</evidence>